<feature type="region of interest" description="Disordered" evidence="1">
    <location>
        <begin position="116"/>
        <end position="170"/>
    </location>
</feature>
<evidence type="ECO:0000256" key="1">
    <source>
        <dbReference type="SAM" id="MobiDB-lite"/>
    </source>
</evidence>
<accession>A0AAV9X1A1</accession>
<organism evidence="3 4">
    <name type="scientific">Orbilia ellipsospora</name>
    <dbReference type="NCBI Taxonomy" id="2528407"/>
    <lineage>
        <taxon>Eukaryota</taxon>
        <taxon>Fungi</taxon>
        <taxon>Dikarya</taxon>
        <taxon>Ascomycota</taxon>
        <taxon>Pezizomycotina</taxon>
        <taxon>Orbiliomycetes</taxon>
        <taxon>Orbiliales</taxon>
        <taxon>Orbiliaceae</taxon>
        <taxon>Orbilia</taxon>
    </lineage>
</organism>
<keyword evidence="2" id="KW-0812">Transmembrane</keyword>
<evidence type="ECO:0000313" key="4">
    <source>
        <dbReference type="Proteomes" id="UP001365542"/>
    </source>
</evidence>
<sequence>MSTGRLRSDENLPEAVPSNLPQTYNFENEAPQVVENQLLPGKYSHPQFADSSNGSYTPSPPFLPPVDEKKRNRILGLRRNTFFLSLALAVLVIFGIALGAGLGVGLKKSNNNNNASNSGDNAAAQTTTAVSSPTSSPSSAATTSSKPSTTSSTCNPTATPAIQNGDFENMSGDDSVADIQPWYIVDLTAPATYEVVEVNGTTAFHAICNSDESHGAYTKVKLAQELNTCPNTTYDISFLHNFDPADNLNAYLVVFINGEEIGNIRAAANEWVEWNGNFTSNGNETTLLQLDFAPVDFDSQEFYVDNFTVTAR</sequence>
<feature type="region of interest" description="Disordered" evidence="1">
    <location>
        <begin position="1"/>
        <end position="21"/>
    </location>
</feature>
<dbReference type="EMBL" id="JAVHJO010000013">
    <property type="protein sequence ID" value="KAK6530376.1"/>
    <property type="molecule type" value="Genomic_DNA"/>
</dbReference>
<gene>
    <name evidence="3" type="ORF">TWF694_003732</name>
</gene>
<keyword evidence="4" id="KW-1185">Reference proteome</keyword>
<dbReference type="Gene3D" id="2.60.120.260">
    <property type="entry name" value="Galactose-binding domain-like"/>
    <property type="match status" value="1"/>
</dbReference>
<comment type="caution">
    <text evidence="3">The sequence shown here is derived from an EMBL/GenBank/DDBJ whole genome shotgun (WGS) entry which is preliminary data.</text>
</comment>
<feature type="region of interest" description="Disordered" evidence="1">
    <location>
        <begin position="42"/>
        <end position="67"/>
    </location>
</feature>
<protein>
    <submittedName>
        <fullName evidence="3">Uncharacterized protein</fullName>
    </submittedName>
</protein>
<dbReference type="AlphaFoldDB" id="A0AAV9X1A1"/>
<keyword evidence="2" id="KW-0472">Membrane</keyword>
<dbReference type="InterPro" id="IPR008979">
    <property type="entry name" value="Galactose-bd-like_sf"/>
</dbReference>
<evidence type="ECO:0000256" key="2">
    <source>
        <dbReference type="SAM" id="Phobius"/>
    </source>
</evidence>
<feature type="compositionally biased region" description="Basic and acidic residues" evidence="1">
    <location>
        <begin position="1"/>
        <end position="10"/>
    </location>
</feature>
<feature type="compositionally biased region" description="Low complexity" evidence="1">
    <location>
        <begin position="116"/>
        <end position="161"/>
    </location>
</feature>
<evidence type="ECO:0000313" key="3">
    <source>
        <dbReference type="EMBL" id="KAK6530376.1"/>
    </source>
</evidence>
<dbReference type="SUPFAM" id="SSF49785">
    <property type="entry name" value="Galactose-binding domain-like"/>
    <property type="match status" value="1"/>
</dbReference>
<dbReference type="Proteomes" id="UP001365542">
    <property type="component" value="Unassembled WGS sequence"/>
</dbReference>
<proteinExistence type="predicted"/>
<reference evidence="3 4" key="1">
    <citation type="submission" date="2019-10" db="EMBL/GenBank/DDBJ databases">
        <authorList>
            <person name="Palmer J.M."/>
        </authorList>
    </citation>
    <scope>NUCLEOTIDE SEQUENCE [LARGE SCALE GENOMIC DNA]</scope>
    <source>
        <strain evidence="3 4">TWF694</strain>
    </source>
</reference>
<name>A0AAV9X1A1_9PEZI</name>
<keyword evidence="2" id="KW-1133">Transmembrane helix</keyword>
<feature type="transmembrane region" description="Helical" evidence="2">
    <location>
        <begin position="81"/>
        <end position="106"/>
    </location>
</feature>